<accession>A0A1G5AQU2</accession>
<dbReference type="RefSeq" id="WP_091140058.1">
    <property type="nucleotide sequence ID" value="NZ_FMVF01000002.1"/>
</dbReference>
<dbReference type="AlphaFoldDB" id="A0A1G5AQU2"/>
<feature type="region of interest" description="Disordered" evidence="1">
    <location>
        <begin position="84"/>
        <end position="104"/>
    </location>
</feature>
<evidence type="ECO:0000256" key="1">
    <source>
        <dbReference type="SAM" id="MobiDB-lite"/>
    </source>
</evidence>
<dbReference type="STRING" id="490189.SAMN02927903_00113"/>
<keyword evidence="3" id="KW-1185">Reference proteome</keyword>
<reference evidence="2 3" key="1">
    <citation type="submission" date="2016-10" db="EMBL/GenBank/DDBJ databases">
        <authorList>
            <person name="de Groot N.N."/>
        </authorList>
    </citation>
    <scope>NUCLEOTIDE SEQUENCE [LARGE SCALE GENOMIC DNA]</scope>
    <source>
        <strain evidence="2 3">CGMCC 1.7031</strain>
    </source>
</reference>
<gene>
    <name evidence="2" type="ORF">SAMN02927903_00113</name>
</gene>
<feature type="compositionally biased region" description="Polar residues" evidence="1">
    <location>
        <begin position="84"/>
        <end position="95"/>
    </location>
</feature>
<dbReference type="EMBL" id="FMVF01000002">
    <property type="protein sequence ID" value="SCX80190.1"/>
    <property type="molecule type" value="Genomic_DNA"/>
</dbReference>
<name>A0A1G5AQU2_9FLAO</name>
<dbReference type="OrthoDB" id="1365954at2"/>
<organism evidence="2 3">
    <name type="scientific">Flavobacterium caeni</name>
    <dbReference type="NCBI Taxonomy" id="490189"/>
    <lineage>
        <taxon>Bacteria</taxon>
        <taxon>Pseudomonadati</taxon>
        <taxon>Bacteroidota</taxon>
        <taxon>Flavobacteriia</taxon>
        <taxon>Flavobacteriales</taxon>
        <taxon>Flavobacteriaceae</taxon>
        <taxon>Flavobacterium</taxon>
    </lineage>
</organism>
<sequence length="104" mass="11263">MDYPNYKGQRNKNTDGYKVPGDGNQPNKIDMVPGNESFAENPHAMTHKTAEDIPGQQYDTGDKAFHDSSKADFSLTVSNFVHAGSQANTESTSDGQAKAPDGDR</sequence>
<evidence type="ECO:0000313" key="3">
    <source>
        <dbReference type="Proteomes" id="UP000199354"/>
    </source>
</evidence>
<proteinExistence type="predicted"/>
<feature type="region of interest" description="Disordered" evidence="1">
    <location>
        <begin position="1"/>
        <end position="40"/>
    </location>
</feature>
<evidence type="ECO:0000313" key="2">
    <source>
        <dbReference type="EMBL" id="SCX80190.1"/>
    </source>
</evidence>
<dbReference type="Proteomes" id="UP000199354">
    <property type="component" value="Unassembled WGS sequence"/>
</dbReference>
<protein>
    <submittedName>
        <fullName evidence="2">Uncharacterized protein</fullName>
    </submittedName>
</protein>